<feature type="transmembrane region" description="Helical" evidence="10">
    <location>
        <begin position="280"/>
        <end position="298"/>
    </location>
</feature>
<keyword evidence="4" id="KW-1003">Cell membrane</keyword>
<feature type="transmembrane region" description="Helical" evidence="10">
    <location>
        <begin position="823"/>
        <end position="846"/>
    </location>
</feature>
<comment type="similarity">
    <text evidence="2">Belongs to the ABC transporter superfamily. ABCB family. Multidrug resistance exporter (TC 3.A.1.201) subfamily.</text>
</comment>
<evidence type="ECO:0000256" key="4">
    <source>
        <dbReference type="ARBA" id="ARBA00022475"/>
    </source>
</evidence>
<keyword evidence="9 10" id="KW-0472">Membrane</keyword>
<dbReference type="FunFam" id="3.40.50.300:FF:000299">
    <property type="entry name" value="ABC transporter ATP-binding protein/permease"/>
    <property type="match status" value="1"/>
</dbReference>
<evidence type="ECO:0000256" key="6">
    <source>
        <dbReference type="ARBA" id="ARBA00022741"/>
    </source>
</evidence>
<dbReference type="InterPro" id="IPR039421">
    <property type="entry name" value="Type_1_exporter"/>
</dbReference>
<dbReference type="InterPro" id="IPR003439">
    <property type="entry name" value="ABC_transporter-like_ATP-bd"/>
</dbReference>
<feature type="domain" description="ABC transporter" evidence="11">
    <location>
        <begin position="1146"/>
        <end position="1388"/>
    </location>
</feature>
<dbReference type="EMBL" id="JAKLMC020000052">
    <property type="protein sequence ID" value="KAK5948154.1"/>
    <property type="molecule type" value="Genomic_DNA"/>
</dbReference>
<sequence length="1391" mass="152767">MLQDVEEEGPAQRRLSQHERQTRSGGILAFKIIFSFTRTSHLLFLIPAFLLAALSGFMLPIMSILIGRFLNSLSQFAAGTINDDELTKGSMSKVYAFVGVGLGMWVVKGGFCCAWIMYGESQAQAVREDLFSALLVRDLAWFEAQQAGVGTLLSRIQTHIREFQLGVSQPLGLATIAISQSIASLGVALYHNWKLTLVLLATFPVIAFALSFLSRDLQKAIRQQQSELTSATKQASNAISNLTVLKCHNTQASEARTYAHILRAVCQQSRKQARIVATQLGFMRFAATGLLVLALFFGDHLIHNANASVGAVLTTFWCCTTASKSFNEILTHILVLEKGRAAAVALQDLLEKVGQGKRLSDRFHGYTPLNLEGDIVFRNVDFAYPARKDHKILHNVTFFFPAHETTYVVGKSGSGKSTLSTLLLKFYAPSSGEVTIDGKDVRKLDTSWLRNNVTLVQQDSVLFHGTISDNITICNDSSNITAVQMSDCLTFSELEDTMRGLPDGIHTKVGKGGASLSGGQRQRIALARARLRDTPVLILDESTSALDGTGKIHVMRNIREWRKDKTTIIITHDLSQIKSGDFVYVLKGGTVIAEGYRSAVKAKLEDTRDLDMIGTPLTPFTPFTTLEEDAARPTSARERMVHGLRPTPMRTHSDVSMSSLSSTATEHMPGSHTNLFATSDPSTNNMARARRSIRSFLPSRTLLSSTQRVEARVNLTDDELDLEYEMSQISKSRKLHNRLTMAQAARPLTTHATLSMRPAYQPQDVAPTLPARPITIWDDVVAEVETGPYTDEDVNKNNQQTNLSMRQILFTVWPNLRLTDRPWLIAAVAAAAAYAAIPSVSAWIMVHLFATFHQDQGWVQEARKWSLILMAVGCADGGIAFTIHYLFQNLAQAWITALRQNAFMQILLQPKSWFDSEQYSVTEMCNILDTAAGEVRDLLSKIVSFGLMAIIMVLVSVIWSLTTCWKLTLVALACTPAVYGVSKLLNIVSARWETRSGDAAETVSDIFAESFSEVRTVRSLTLESHFHKKYIKAVSQAFVIGQKRSIFIGLCSGLVDSSVPFVTAYMFGYGAILAKSGEYTTQSVLTVLSLLLFAMMGASSILGFIPQISTSVDAGNRILRSANLPSTSHESRDGTKLLSNNFKGDVEFKQVVFSYPSRPDATVLKGLNLTIEAGQHIAVVGRSGCGKSTIISLLLGLYPISHGVLEVSSHDIRHLDLSSLRSFIAYVPQQPVQFPASIRQNILYGLVIDDQDEDVVTSAARSAGIHDFITSLPSGYDTIIGDGGTGVSGGQAQRIVLARAFARRPKILLMDEPTSALDVESSETIRDSIMKLSNAGAESPTIVIVTHTREMMEIADKVVVLEDGVVVEEGKFDALMKRREKLWQLLNVEGE</sequence>
<dbReference type="PROSITE" id="PS50929">
    <property type="entry name" value="ABC_TM1F"/>
    <property type="match status" value="2"/>
</dbReference>
<dbReference type="FunFam" id="3.40.50.300:FF:000913">
    <property type="entry name" value="ABC multidrug transporter SitT"/>
    <property type="match status" value="1"/>
</dbReference>
<evidence type="ECO:0000259" key="11">
    <source>
        <dbReference type="PROSITE" id="PS50893"/>
    </source>
</evidence>
<evidence type="ECO:0000256" key="2">
    <source>
        <dbReference type="ARBA" id="ARBA00007577"/>
    </source>
</evidence>
<dbReference type="Pfam" id="PF00664">
    <property type="entry name" value="ABC_membrane"/>
    <property type="match status" value="2"/>
</dbReference>
<dbReference type="PROSITE" id="PS00211">
    <property type="entry name" value="ABC_TRANSPORTER_1"/>
    <property type="match status" value="1"/>
</dbReference>
<dbReference type="PANTHER" id="PTHR43394:SF15">
    <property type="entry name" value="ALPHA-FACTOR-TRANSPORTING ATPASE"/>
    <property type="match status" value="1"/>
</dbReference>
<evidence type="ECO:0000259" key="12">
    <source>
        <dbReference type="PROSITE" id="PS50929"/>
    </source>
</evidence>
<feature type="domain" description="ABC transmembrane type-1" evidence="12">
    <location>
        <begin position="824"/>
        <end position="1110"/>
    </location>
</feature>
<dbReference type="SUPFAM" id="SSF90123">
    <property type="entry name" value="ABC transporter transmembrane region"/>
    <property type="match status" value="2"/>
</dbReference>
<keyword evidence="8 10" id="KW-1133">Transmembrane helix</keyword>
<evidence type="ECO:0000256" key="7">
    <source>
        <dbReference type="ARBA" id="ARBA00022840"/>
    </source>
</evidence>
<feature type="domain" description="ABC transmembrane type-1" evidence="12">
    <location>
        <begin position="48"/>
        <end position="338"/>
    </location>
</feature>
<name>A0AAN8I285_9EURO</name>
<dbReference type="InterPro" id="IPR027417">
    <property type="entry name" value="P-loop_NTPase"/>
</dbReference>
<keyword evidence="5 10" id="KW-0812">Transmembrane</keyword>
<reference evidence="13 14" key="1">
    <citation type="submission" date="2022-12" db="EMBL/GenBank/DDBJ databases">
        <title>Genomic features and morphological characterization of a novel Knufia sp. strain isolated from spacecraft assembly facility.</title>
        <authorList>
            <person name="Teixeira M."/>
            <person name="Chander A.M."/>
            <person name="Stajich J.E."/>
            <person name="Venkateswaran K."/>
        </authorList>
    </citation>
    <scope>NUCLEOTIDE SEQUENCE [LARGE SCALE GENOMIC DNA]</scope>
    <source>
        <strain evidence="13 14">FJI-L2-BK-P2</strain>
    </source>
</reference>
<organism evidence="13 14">
    <name type="scientific">Knufia fluminis</name>
    <dbReference type="NCBI Taxonomy" id="191047"/>
    <lineage>
        <taxon>Eukaryota</taxon>
        <taxon>Fungi</taxon>
        <taxon>Dikarya</taxon>
        <taxon>Ascomycota</taxon>
        <taxon>Pezizomycotina</taxon>
        <taxon>Eurotiomycetes</taxon>
        <taxon>Chaetothyriomycetidae</taxon>
        <taxon>Chaetothyriales</taxon>
        <taxon>Trichomeriaceae</taxon>
        <taxon>Knufia</taxon>
    </lineage>
</organism>
<dbReference type="Proteomes" id="UP001316803">
    <property type="component" value="Unassembled WGS sequence"/>
</dbReference>
<dbReference type="InterPro" id="IPR036640">
    <property type="entry name" value="ABC1_TM_sf"/>
</dbReference>
<keyword evidence="3" id="KW-0813">Transport</keyword>
<feature type="transmembrane region" description="Helical" evidence="10">
    <location>
        <begin position="1046"/>
        <end position="1072"/>
    </location>
</feature>
<feature type="transmembrane region" description="Helical" evidence="10">
    <location>
        <begin position="42"/>
        <end position="66"/>
    </location>
</feature>
<dbReference type="InterPro" id="IPR017871">
    <property type="entry name" value="ABC_transporter-like_CS"/>
</dbReference>
<dbReference type="CDD" id="cd18578">
    <property type="entry name" value="ABC_6TM_Pgp_ABCB1_D2_like"/>
    <property type="match status" value="1"/>
</dbReference>
<dbReference type="PROSITE" id="PS50893">
    <property type="entry name" value="ABC_TRANSPORTER_2"/>
    <property type="match status" value="2"/>
</dbReference>
<dbReference type="GO" id="GO:0090374">
    <property type="term" value="P:oligopeptide export from mitochondrion"/>
    <property type="evidence" value="ECO:0007669"/>
    <property type="project" value="TreeGrafter"/>
</dbReference>
<dbReference type="CDD" id="cd18577">
    <property type="entry name" value="ABC_6TM_Pgp_ABCB1_D1_like"/>
    <property type="match status" value="1"/>
</dbReference>
<dbReference type="GO" id="GO:0005743">
    <property type="term" value="C:mitochondrial inner membrane"/>
    <property type="evidence" value="ECO:0007669"/>
    <property type="project" value="TreeGrafter"/>
</dbReference>
<dbReference type="SMART" id="SM00382">
    <property type="entry name" value="AAA"/>
    <property type="match status" value="2"/>
</dbReference>
<feature type="transmembrane region" description="Helical" evidence="10">
    <location>
        <begin position="867"/>
        <end position="887"/>
    </location>
</feature>
<feature type="transmembrane region" description="Helical" evidence="10">
    <location>
        <begin position="1084"/>
        <end position="1105"/>
    </location>
</feature>
<dbReference type="SUPFAM" id="SSF52540">
    <property type="entry name" value="P-loop containing nucleoside triphosphate hydrolases"/>
    <property type="match status" value="2"/>
</dbReference>
<dbReference type="PANTHER" id="PTHR43394">
    <property type="entry name" value="ATP-DEPENDENT PERMEASE MDL1, MITOCHONDRIAL"/>
    <property type="match status" value="1"/>
</dbReference>
<dbReference type="InterPro" id="IPR003593">
    <property type="entry name" value="AAA+_ATPase"/>
</dbReference>
<evidence type="ECO:0000256" key="8">
    <source>
        <dbReference type="ARBA" id="ARBA00022989"/>
    </source>
</evidence>
<evidence type="ECO:0000256" key="9">
    <source>
        <dbReference type="ARBA" id="ARBA00023136"/>
    </source>
</evidence>
<keyword evidence="7" id="KW-0067">ATP-binding</keyword>
<evidence type="ECO:0000256" key="1">
    <source>
        <dbReference type="ARBA" id="ARBA00004651"/>
    </source>
</evidence>
<evidence type="ECO:0000256" key="3">
    <source>
        <dbReference type="ARBA" id="ARBA00022448"/>
    </source>
</evidence>
<evidence type="ECO:0000256" key="5">
    <source>
        <dbReference type="ARBA" id="ARBA00022692"/>
    </source>
</evidence>
<feature type="transmembrane region" description="Helical" evidence="10">
    <location>
        <begin position="942"/>
        <end position="961"/>
    </location>
</feature>
<keyword evidence="14" id="KW-1185">Reference proteome</keyword>
<dbReference type="GO" id="GO:0015421">
    <property type="term" value="F:ABC-type oligopeptide transporter activity"/>
    <property type="evidence" value="ECO:0007669"/>
    <property type="project" value="TreeGrafter"/>
</dbReference>
<dbReference type="Gene3D" id="3.40.50.300">
    <property type="entry name" value="P-loop containing nucleotide triphosphate hydrolases"/>
    <property type="match status" value="2"/>
</dbReference>
<dbReference type="InterPro" id="IPR011527">
    <property type="entry name" value="ABC1_TM_dom"/>
</dbReference>
<evidence type="ECO:0000256" key="10">
    <source>
        <dbReference type="SAM" id="Phobius"/>
    </source>
</evidence>
<dbReference type="GO" id="GO:0016887">
    <property type="term" value="F:ATP hydrolysis activity"/>
    <property type="evidence" value="ECO:0007669"/>
    <property type="project" value="InterPro"/>
</dbReference>
<dbReference type="Gene3D" id="1.20.1560.10">
    <property type="entry name" value="ABC transporter type 1, transmembrane domain"/>
    <property type="match status" value="3"/>
</dbReference>
<feature type="transmembrane region" description="Helical" evidence="10">
    <location>
        <begin position="94"/>
        <end position="118"/>
    </location>
</feature>
<gene>
    <name evidence="13" type="primary">HST6</name>
    <name evidence="13" type="ORF">OHC33_010807</name>
</gene>
<dbReference type="GO" id="GO:0005886">
    <property type="term" value="C:plasma membrane"/>
    <property type="evidence" value="ECO:0007669"/>
    <property type="project" value="UniProtKB-SubCell"/>
</dbReference>
<accession>A0AAN8I285</accession>
<evidence type="ECO:0000313" key="14">
    <source>
        <dbReference type="Proteomes" id="UP001316803"/>
    </source>
</evidence>
<evidence type="ECO:0000313" key="13">
    <source>
        <dbReference type="EMBL" id="KAK5948154.1"/>
    </source>
</evidence>
<protein>
    <submittedName>
        <fullName evidence="13">ATP-dependent permease</fullName>
    </submittedName>
</protein>
<feature type="domain" description="ABC transporter" evidence="11">
    <location>
        <begin position="375"/>
        <end position="613"/>
    </location>
</feature>
<dbReference type="GO" id="GO:0005524">
    <property type="term" value="F:ATP binding"/>
    <property type="evidence" value="ECO:0007669"/>
    <property type="project" value="UniProtKB-KW"/>
</dbReference>
<feature type="transmembrane region" description="Helical" evidence="10">
    <location>
        <begin position="195"/>
        <end position="213"/>
    </location>
</feature>
<comment type="subcellular location">
    <subcellularLocation>
        <location evidence="1">Cell membrane</location>
        <topology evidence="1">Multi-pass membrane protein</topology>
    </subcellularLocation>
</comment>
<proteinExistence type="inferred from homology"/>
<keyword evidence="6" id="KW-0547">Nucleotide-binding</keyword>
<dbReference type="Pfam" id="PF00005">
    <property type="entry name" value="ABC_tran"/>
    <property type="match status" value="2"/>
</dbReference>
<comment type="caution">
    <text evidence="13">The sequence shown here is derived from an EMBL/GenBank/DDBJ whole genome shotgun (WGS) entry which is preliminary data.</text>
</comment>